<comment type="similarity">
    <text evidence="1 5">Belongs to the peptidase S8 family.</text>
</comment>
<protein>
    <recommendedName>
        <fullName evidence="6">Peptidase S8/S53 domain-containing protein</fullName>
    </recommendedName>
</protein>
<proteinExistence type="inferred from homology"/>
<keyword evidence="3 5" id="KW-0378">Hydrolase</keyword>
<evidence type="ECO:0000256" key="2">
    <source>
        <dbReference type="ARBA" id="ARBA00022670"/>
    </source>
</evidence>
<dbReference type="SUPFAM" id="SSF52743">
    <property type="entry name" value="Subtilisin-like"/>
    <property type="match status" value="1"/>
</dbReference>
<feature type="active site" description="Charge relay system" evidence="5">
    <location>
        <position position="72"/>
    </location>
</feature>
<dbReference type="PRINTS" id="PR00723">
    <property type="entry name" value="SUBTILISIN"/>
</dbReference>
<evidence type="ECO:0000256" key="3">
    <source>
        <dbReference type="ARBA" id="ARBA00022801"/>
    </source>
</evidence>
<evidence type="ECO:0000313" key="7">
    <source>
        <dbReference type="EMBL" id="KAG5952601.1"/>
    </source>
</evidence>
<name>A0ABQ7P2H1_9HYPO</name>
<keyword evidence="2 5" id="KW-0645">Protease</keyword>
<evidence type="ECO:0000259" key="6">
    <source>
        <dbReference type="Pfam" id="PF00082"/>
    </source>
</evidence>
<keyword evidence="8" id="KW-1185">Reference proteome</keyword>
<dbReference type="PROSITE" id="PS51892">
    <property type="entry name" value="SUBTILASE"/>
    <property type="match status" value="1"/>
</dbReference>
<feature type="active site" description="Charge relay system" evidence="5">
    <location>
        <position position="251"/>
    </location>
</feature>
<dbReference type="PROSITE" id="PS00137">
    <property type="entry name" value="SUBTILASE_HIS"/>
    <property type="match status" value="1"/>
</dbReference>
<dbReference type="InterPro" id="IPR000209">
    <property type="entry name" value="Peptidase_S8/S53_dom"/>
</dbReference>
<dbReference type="InterPro" id="IPR022398">
    <property type="entry name" value="Peptidase_S8_His-AS"/>
</dbReference>
<dbReference type="EMBL" id="SRPR01000494">
    <property type="protein sequence ID" value="KAG5952601.1"/>
    <property type="molecule type" value="Genomic_DNA"/>
</dbReference>
<evidence type="ECO:0000256" key="1">
    <source>
        <dbReference type="ARBA" id="ARBA00011073"/>
    </source>
</evidence>
<feature type="domain" description="Peptidase S8/S53" evidence="6">
    <location>
        <begin position="14"/>
        <end position="141"/>
    </location>
</feature>
<evidence type="ECO:0000256" key="4">
    <source>
        <dbReference type="ARBA" id="ARBA00022825"/>
    </source>
</evidence>
<gene>
    <name evidence="7" type="ORF">E4U57_005974</name>
</gene>
<evidence type="ECO:0000256" key="5">
    <source>
        <dbReference type="PROSITE-ProRule" id="PRU01240"/>
    </source>
</evidence>
<dbReference type="PANTHER" id="PTHR43806:SF66">
    <property type="entry name" value="SERIN ENDOPEPTIDASE"/>
    <property type="match status" value="1"/>
</dbReference>
<dbReference type="Proteomes" id="UP000742024">
    <property type="component" value="Unassembled WGS sequence"/>
</dbReference>
<accession>A0ABQ7P2H1</accession>
<keyword evidence="4 5" id="KW-0720">Serine protease</keyword>
<dbReference type="InterPro" id="IPR036852">
    <property type="entry name" value="Peptidase_S8/S53_dom_sf"/>
</dbReference>
<dbReference type="PANTHER" id="PTHR43806">
    <property type="entry name" value="PEPTIDASE S8"/>
    <property type="match status" value="1"/>
</dbReference>
<evidence type="ECO:0000313" key="8">
    <source>
        <dbReference type="Proteomes" id="UP000742024"/>
    </source>
</evidence>
<dbReference type="InterPro" id="IPR015500">
    <property type="entry name" value="Peptidase_S8_subtilisin-rel"/>
</dbReference>
<comment type="caution">
    <text evidence="7">The sequence shown here is derived from an EMBL/GenBank/DDBJ whole genome shotgun (WGS) entry which is preliminary data.</text>
</comment>
<sequence length="266" mass="27952">MTQVDKLKAKGITGKGIKVAVIDNGVDYLHPALGGCYGKDCLVSFGHDSVDDAYNGTNTPVPGEDPMDCRGHGSHVAGIVAAQNNTYGFTGTAPGVSLSAYRIFGCNGPGGNDVLIVTFNKTYQDGVDIITASVGGPVVGLRTFGRMQSLESLTRASHALWVPVTTATRVSFMLARPLKASMFPPSLPSTTCRCHLSRTGQSISSMMVLSNRSVMLTFEMRSKPQYGVIGGTVLSTFPRAKSSYAVLSGTSNVPAPRPLVSLPSFA</sequence>
<dbReference type="InterPro" id="IPR050131">
    <property type="entry name" value="Peptidase_S8_subtilisin-like"/>
</dbReference>
<organism evidence="7 8">
    <name type="scientific">Claviceps arundinis</name>
    <dbReference type="NCBI Taxonomy" id="1623583"/>
    <lineage>
        <taxon>Eukaryota</taxon>
        <taxon>Fungi</taxon>
        <taxon>Dikarya</taxon>
        <taxon>Ascomycota</taxon>
        <taxon>Pezizomycotina</taxon>
        <taxon>Sordariomycetes</taxon>
        <taxon>Hypocreomycetidae</taxon>
        <taxon>Hypocreales</taxon>
        <taxon>Clavicipitaceae</taxon>
        <taxon>Claviceps</taxon>
    </lineage>
</organism>
<dbReference type="Pfam" id="PF00082">
    <property type="entry name" value="Peptidase_S8"/>
    <property type="match status" value="1"/>
</dbReference>
<reference evidence="7 8" key="1">
    <citation type="journal article" date="2020" name="bioRxiv">
        <title>Whole genome comparisons of ergot fungi reveals the divergence and evolution of species within the genus Claviceps are the result of varying mechanisms driving genome evolution and host range expansion.</title>
        <authorList>
            <person name="Wyka S.A."/>
            <person name="Mondo S.J."/>
            <person name="Liu M."/>
            <person name="Dettman J."/>
            <person name="Nalam V."/>
            <person name="Broders K.D."/>
        </authorList>
    </citation>
    <scope>NUCLEOTIDE SEQUENCE [LARGE SCALE GENOMIC DNA]</scope>
    <source>
        <strain evidence="7 8">LM583</strain>
    </source>
</reference>
<dbReference type="Gene3D" id="3.40.50.200">
    <property type="entry name" value="Peptidase S8/S53 domain"/>
    <property type="match status" value="1"/>
</dbReference>
<feature type="active site" description="Charge relay system" evidence="5">
    <location>
        <position position="23"/>
    </location>
</feature>
<feature type="non-terminal residue" evidence="7">
    <location>
        <position position="266"/>
    </location>
</feature>